<keyword evidence="5 6" id="KW-0472">Membrane</keyword>
<feature type="transmembrane region" description="Helical" evidence="6">
    <location>
        <begin position="204"/>
        <end position="225"/>
    </location>
</feature>
<feature type="transmembrane region" description="Helical" evidence="6">
    <location>
        <begin position="140"/>
        <end position="162"/>
    </location>
</feature>
<evidence type="ECO:0000313" key="8">
    <source>
        <dbReference type="Proteomes" id="UP000774750"/>
    </source>
</evidence>
<dbReference type="Proteomes" id="UP000774750">
    <property type="component" value="Unassembled WGS sequence"/>
</dbReference>
<comment type="caution">
    <text evidence="7">The sequence shown here is derived from an EMBL/GenBank/DDBJ whole genome shotgun (WGS) entry which is preliminary data.</text>
</comment>
<feature type="transmembrane region" description="Helical" evidence="6">
    <location>
        <begin position="168"/>
        <end position="192"/>
    </location>
</feature>
<dbReference type="EMBL" id="JACJKY010000004">
    <property type="protein sequence ID" value="MBM6920311.1"/>
    <property type="molecule type" value="Genomic_DNA"/>
</dbReference>
<evidence type="ECO:0000256" key="5">
    <source>
        <dbReference type="ARBA" id="ARBA00023136"/>
    </source>
</evidence>
<feature type="transmembrane region" description="Helical" evidence="6">
    <location>
        <begin position="408"/>
        <end position="426"/>
    </location>
</feature>
<feature type="transmembrane region" description="Helical" evidence="6">
    <location>
        <begin position="432"/>
        <end position="458"/>
    </location>
</feature>
<keyword evidence="8" id="KW-1185">Reference proteome</keyword>
<evidence type="ECO:0000256" key="3">
    <source>
        <dbReference type="ARBA" id="ARBA00022692"/>
    </source>
</evidence>
<name>A0A938X4Z1_9FIRM</name>
<dbReference type="Pfam" id="PF01943">
    <property type="entry name" value="Polysacc_synt"/>
    <property type="match status" value="1"/>
</dbReference>
<reference evidence="7" key="2">
    <citation type="journal article" date="2021" name="Sci. Rep.">
        <title>The distribution of antibiotic resistance genes in chicken gut microbiota commensals.</title>
        <authorList>
            <person name="Juricova H."/>
            <person name="Matiasovicova J."/>
            <person name="Kubasova T."/>
            <person name="Cejkova D."/>
            <person name="Rychlik I."/>
        </authorList>
    </citation>
    <scope>NUCLEOTIDE SEQUENCE</scope>
    <source>
        <strain evidence="7">An559</strain>
    </source>
</reference>
<evidence type="ECO:0000256" key="2">
    <source>
        <dbReference type="ARBA" id="ARBA00022475"/>
    </source>
</evidence>
<feature type="transmembrane region" description="Helical" evidence="6">
    <location>
        <begin position="318"/>
        <end position="342"/>
    </location>
</feature>
<keyword evidence="4 6" id="KW-1133">Transmembrane helix</keyword>
<sequence length="463" mass="52172">MDKYKRLASNTVIFAIGTFSSKFLVFLLMPLYTWALSPAEYSVTDLIVQCGNLLLPLVTLGIVNAIIRFGLDKSVRKSEVLTNGFLTLFIGFILLLCFAPLISMVKTIAGHTLLVYIFILTSSLRSICSQFVRARGLVKLFAFDGILSTITTILFNILFLVVFKFGVIGYIMAIVCSDLLSSVFLFFIASLWRYVNFKHINLPLWKEMILYSLPLIPNMLCWWITNVSDRFIVSYMLGNEANGLYAVSYKLPTIISVCSSIFISAWQISAITEEKGRNRFFSKIFKSYSALIFMAGAALIPFSKLAVILLAQDSYYGAWAYIPFLVLATVFNCFGAFAGSVYTVEKKSIFSFLTISVGAVINVVLNLILIPVWGVNGAAFATFFCYFVVFILRVITARKFIKMRVYPMRTTINTVILLIQSLVMIFEVPGWMFIEAVLVIGLLIFNLKPIIQILLTILKRKKR</sequence>
<accession>A0A938X4Z1</accession>
<reference evidence="7" key="1">
    <citation type="submission" date="2020-08" db="EMBL/GenBank/DDBJ databases">
        <authorList>
            <person name="Cejkova D."/>
            <person name="Kubasova T."/>
            <person name="Jahodarova E."/>
            <person name="Rychlik I."/>
        </authorList>
    </citation>
    <scope>NUCLEOTIDE SEQUENCE</scope>
    <source>
        <strain evidence="7">An559</strain>
    </source>
</reference>
<proteinExistence type="predicted"/>
<feature type="transmembrane region" description="Helical" evidence="6">
    <location>
        <begin position="245"/>
        <end position="268"/>
    </location>
</feature>
<evidence type="ECO:0000256" key="6">
    <source>
        <dbReference type="SAM" id="Phobius"/>
    </source>
</evidence>
<dbReference type="RefSeq" id="WP_204444981.1">
    <property type="nucleotide sequence ID" value="NZ_JACJKY010000004.1"/>
</dbReference>
<keyword evidence="2" id="KW-1003">Cell membrane</keyword>
<keyword evidence="3 6" id="KW-0812">Transmembrane</keyword>
<feature type="transmembrane region" description="Helical" evidence="6">
    <location>
        <begin position="53"/>
        <end position="71"/>
    </location>
</feature>
<evidence type="ECO:0000256" key="4">
    <source>
        <dbReference type="ARBA" id="ARBA00022989"/>
    </source>
</evidence>
<feature type="transmembrane region" description="Helical" evidence="6">
    <location>
        <begin position="288"/>
        <end position="312"/>
    </location>
</feature>
<dbReference type="PANTHER" id="PTHR30250:SF11">
    <property type="entry name" value="O-ANTIGEN TRANSPORTER-RELATED"/>
    <property type="match status" value="1"/>
</dbReference>
<feature type="transmembrane region" description="Helical" evidence="6">
    <location>
        <begin position="349"/>
        <end position="372"/>
    </location>
</feature>
<dbReference type="InterPro" id="IPR002797">
    <property type="entry name" value="Polysacc_synth"/>
</dbReference>
<gene>
    <name evidence="7" type="ORF">H6A12_03955</name>
</gene>
<comment type="subcellular location">
    <subcellularLocation>
        <location evidence="1">Cell membrane</location>
        <topology evidence="1">Multi-pass membrane protein</topology>
    </subcellularLocation>
</comment>
<feature type="transmembrane region" description="Helical" evidence="6">
    <location>
        <begin position="12"/>
        <end position="33"/>
    </location>
</feature>
<feature type="transmembrane region" description="Helical" evidence="6">
    <location>
        <begin position="378"/>
        <end position="396"/>
    </location>
</feature>
<evidence type="ECO:0000313" key="7">
    <source>
        <dbReference type="EMBL" id="MBM6920311.1"/>
    </source>
</evidence>
<dbReference type="PANTHER" id="PTHR30250">
    <property type="entry name" value="PST FAMILY PREDICTED COLANIC ACID TRANSPORTER"/>
    <property type="match status" value="1"/>
</dbReference>
<organism evidence="7 8">
    <name type="scientific">Merdimmobilis hominis</name>
    <dbReference type="NCBI Taxonomy" id="2897707"/>
    <lineage>
        <taxon>Bacteria</taxon>
        <taxon>Bacillati</taxon>
        <taxon>Bacillota</taxon>
        <taxon>Clostridia</taxon>
        <taxon>Eubacteriales</taxon>
        <taxon>Oscillospiraceae</taxon>
        <taxon>Merdimmobilis</taxon>
    </lineage>
</organism>
<protein>
    <submittedName>
        <fullName evidence="7">Polysaccharide biosynthesis C-terminal domain-containing protein</fullName>
    </submittedName>
</protein>
<feature type="transmembrane region" description="Helical" evidence="6">
    <location>
        <begin position="83"/>
        <end position="102"/>
    </location>
</feature>
<dbReference type="AlphaFoldDB" id="A0A938X4Z1"/>
<feature type="transmembrane region" description="Helical" evidence="6">
    <location>
        <begin position="108"/>
        <end position="128"/>
    </location>
</feature>
<evidence type="ECO:0000256" key="1">
    <source>
        <dbReference type="ARBA" id="ARBA00004651"/>
    </source>
</evidence>
<dbReference type="GO" id="GO:0005886">
    <property type="term" value="C:plasma membrane"/>
    <property type="evidence" value="ECO:0007669"/>
    <property type="project" value="UniProtKB-SubCell"/>
</dbReference>
<dbReference type="InterPro" id="IPR050833">
    <property type="entry name" value="Poly_Biosynth_Transport"/>
</dbReference>